<keyword evidence="3 6" id="KW-0812">Transmembrane</keyword>
<protein>
    <submittedName>
        <fullName evidence="7">ABC transporter permease</fullName>
    </submittedName>
</protein>
<feature type="transmembrane region" description="Helical" evidence="6">
    <location>
        <begin position="187"/>
        <end position="210"/>
    </location>
</feature>
<dbReference type="RefSeq" id="WP_120029971.1">
    <property type="nucleotide sequence ID" value="NZ_QVMU01000003.1"/>
</dbReference>
<dbReference type="PANTHER" id="PTHR30028:SF0">
    <property type="entry name" value="PROTEIN ALUMINUM SENSITIVE 3"/>
    <property type="match status" value="1"/>
</dbReference>
<evidence type="ECO:0000256" key="6">
    <source>
        <dbReference type="SAM" id="Phobius"/>
    </source>
</evidence>
<dbReference type="Proteomes" id="UP000273252">
    <property type="component" value="Unassembled WGS sequence"/>
</dbReference>
<evidence type="ECO:0000313" key="7">
    <source>
        <dbReference type="EMBL" id="RJX73733.1"/>
    </source>
</evidence>
<feature type="transmembrane region" description="Helical" evidence="6">
    <location>
        <begin position="222"/>
        <end position="242"/>
    </location>
</feature>
<keyword evidence="4 6" id="KW-1133">Transmembrane helix</keyword>
<sequence length="263" mass="28823">MNSLVDVSWVALLLFFSTLSAPLFISRYYQLKLEREMVLSVTRMSLQLLLVGAYLEYLFQLDNAFVNFFWIVIMLIIGASSIIGKTHLPKRVLMLPVIAGLSTGILPMLLLITLGIIQPTPHYSAQYLIPLAGMLLGNSLSCNIIALQNLFGAFQQRQAEYEAAISLGASVKYACLPFMRSAMQKSLAPALATMATTGLVTLPGMMTGQILSGASPLIAIKYQLLIMIAIFVMSAVSMTITLELSIKRGINHYGRVLITTPQE</sequence>
<feature type="transmembrane region" description="Helical" evidence="6">
    <location>
        <begin position="123"/>
        <end position="147"/>
    </location>
</feature>
<name>A0A3A6QML6_9VIBR</name>
<dbReference type="EMBL" id="QVMU01000003">
    <property type="protein sequence ID" value="RJX73733.1"/>
    <property type="molecule type" value="Genomic_DNA"/>
</dbReference>
<gene>
    <name evidence="7" type="ORF">DZ860_05770</name>
</gene>
<organism evidence="7 8">
    <name type="scientific">Vibrio sinensis</name>
    <dbReference type="NCBI Taxonomy" id="2302434"/>
    <lineage>
        <taxon>Bacteria</taxon>
        <taxon>Pseudomonadati</taxon>
        <taxon>Pseudomonadota</taxon>
        <taxon>Gammaproteobacteria</taxon>
        <taxon>Vibrionales</taxon>
        <taxon>Vibrionaceae</taxon>
        <taxon>Vibrio</taxon>
    </lineage>
</organism>
<comment type="caution">
    <text evidence="7">The sequence shown here is derived from an EMBL/GenBank/DDBJ whole genome shotgun (WGS) entry which is preliminary data.</text>
</comment>
<evidence type="ECO:0000313" key="8">
    <source>
        <dbReference type="Proteomes" id="UP000273252"/>
    </source>
</evidence>
<dbReference type="OrthoDB" id="9791807at2"/>
<dbReference type="GO" id="GO:0005886">
    <property type="term" value="C:plasma membrane"/>
    <property type="evidence" value="ECO:0007669"/>
    <property type="project" value="TreeGrafter"/>
</dbReference>
<keyword evidence="5 6" id="KW-0472">Membrane</keyword>
<dbReference type="Pfam" id="PF03649">
    <property type="entry name" value="UPF0014"/>
    <property type="match status" value="1"/>
</dbReference>
<proteinExistence type="inferred from homology"/>
<evidence type="ECO:0000256" key="5">
    <source>
        <dbReference type="ARBA" id="ARBA00023136"/>
    </source>
</evidence>
<feature type="transmembrane region" description="Helical" evidence="6">
    <location>
        <begin position="65"/>
        <end position="83"/>
    </location>
</feature>
<reference evidence="7 8" key="1">
    <citation type="submission" date="2018-08" db="EMBL/GenBank/DDBJ databases">
        <title>Vibrio isolated from the Eastern China Marginal Seas.</title>
        <authorList>
            <person name="Li Y."/>
        </authorList>
    </citation>
    <scope>NUCLEOTIDE SEQUENCE [LARGE SCALE GENOMIC DNA]</scope>
    <source>
        <strain evidence="7 8">BEI233</strain>
    </source>
</reference>
<evidence type="ECO:0000256" key="2">
    <source>
        <dbReference type="ARBA" id="ARBA00005268"/>
    </source>
</evidence>
<evidence type="ECO:0000256" key="3">
    <source>
        <dbReference type="ARBA" id="ARBA00022692"/>
    </source>
</evidence>
<comment type="subcellular location">
    <subcellularLocation>
        <location evidence="1">Membrane</location>
        <topology evidence="1">Multi-pass membrane protein</topology>
    </subcellularLocation>
</comment>
<dbReference type="InterPro" id="IPR005226">
    <property type="entry name" value="UPF0014_fam"/>
</dbReference>
<dbReference type="AlphaFoldDB" id="A0A3A6QML6"/>
<feature type="transmembrane region" description="Helical" evidence="6">
    <location>
        <begin position="6"/>
        <end position="25"/>
    </location>
</feature>
<comment type="similarity">
    <text evidence="2">Belongs to the UPF0014 family.</text>
</comment>
<dbReference type="PANTHER" id="PTHR30028">
    <property type="entry name" value="UPF0014 INNER MEMBRANE PROTEIN YBBM-RELATED"/>
    <property type="match status" value="1"/>
</dbReference>
<accession>A0A3A6QML6</accession>
<evidence type="ECO:0000256" key="4">
    <source>
        <dbReference type="ARBA" id="ARBA00022989"/>
    </source>
</evidence>
<evidence type="ECO:0000256" key="1">
    <source>
        <dbReference type="ARBA" id="ARBA00004141"/>
    </source>
</evidence>
<feature type="transmembrane region" description="Helical" evidence="6">
    <location>
        <begin position="95"/>
        <end position="117"/>
    </location>
</feature>
<keyword evidence="8" id="KW-1185">Reference proteome</keyword>